<keyword evidence="2" id="KW-1185">Reference proteome</keyword>
<gene>
    <name evidence="1" type="ORF">DF947_06005</name>
</gene>
<dbReference type="InterPro" id="IPR025332">
    <property type="entry name" value="DUF4238"/>
</dbReference>
<protein>
    <recommendedName>
        <fullName evidence="3">DUF4238 domain-containing protein</fullName>
    </recommendedName>
</protein>
<sequence>MSELKKRQHYVWRHYLKSWADDDQIWAFLKDQKKLIRSNLMGVAQERYFYQLEEFDKEEEKLLYKLVVHMSHPSVKELNLDFFRLYTSHYKLNEQLKNSPINSEAKAILQKEIDILEKNLMEDVHSKMEASGNLLLSVIDSKNYRFLEDEQALYETMLYLFFQYVRTKKMKKQVLEGFTSTEHKFWNVISHVMATTLCRIYSFSKDLNFTFLENSTDIRFLTCDQPVLNLLADMVDETGSTNEIELYYPLSPTLALRISFTARAENWIIARHIDDNEVDYLNKIVAREAHTYVFAEHKNDISAYFE</sequence>
<name>A0A317F0H2_9SPHI</name>
<dbReference type="Proteomes" id="UP000245391">
    <property type="component" value="Unassembled WGS sequence"/>
</dbReference>
<proteinExistence type="predicted"/>
<dbReference type="AlphaFoldDB" id="A0A317F0H2"/>
<organism evidence="1 2">
    <name type="scientific">Pedobacter paludis</name>
    <dbReference type="NCBI Taxonomy" id="2203212"/>
    <lineage>
        <taxon>Bacteria</taxon>
        <taxon>Pseudomonadati</taxon>
        <taxon>Bacteroidota</taxon>
        <taxon>Sphingobacteriia</taxon>
        <taxon>Sphingobacteriales</taxon>
        <taxon>Sphingobacteriaceae</taxon>
        <taxon>Pedobacter</taxon>
    </lineage>
</organism>
<dbReference type="EMBL" id="QGNY01000002">
    <property type="protein sequence ID" value="PWS32624.1"/>
    <property type="molecule type" value="Genomic_DNA"/>
</dbReference>
<evidence type="ECO:0000313" key="1">
    <source>
        <dbReference type="EMBL" id="PWS32624.1"/>
    </source>
</evidence>
<dbReference type="OrthoDB" id="581042at2"/>
<accession>A0A317F0H2</accession>
<dbReference type="RefSeq" id="WP_109928796.1">
    <property type="nucleotide sequence ID" value="NZ_QGNY01000002.1"/>
</dbReference>
<reference evidence="2" key="1">
    <citation type="submission" date="2018-05" db="EMBL/GenBank/DDBJ databases">
        <title>Pedobacter paludis sp. nov., isolated from wetland soil.</title>
        <authorList>
            <person name="Zhang Y."/>
        </authorList>
    </citation>
    <scope>NUCLEOTIDE SEQUENCE [LARGE SCALE GENOMIC DNA]</scope>
    <source>
        <strain evidence="2">R-8</strain>
    </source>
</reference>
<comment type="caution">
    <text evidence="1">The sequence shown here is derived from an EMBL/GenBank/DDBJ whole genome shotgun (WGS) entry which is preliminary data.</text>
</comment>
<evidence type="ECO:0008006" key="3">
    <source>
        <dbReference type="Google" id="ProtNLM"/>
    </source>
</evidence>
<dbReference type="Pfam" id="PF14022">
    <property type="entry name" value="DUF4238"/>
    <property type="match status" value="1"/>
</dbReference>
<evidence type="ECO:0000313" key="2">
    <source>
        <dbReference type="Proteomes" id="UP000245391"/>
    </source>
</evidence>